<protein>
    <recommendedName>
        <fullName evidence="2">TIR domain-containing protein</fullName>
    </recommendedName>
</protein>
<proteinExistence type="predicted"/>
<dbReference type="Gene3D" id="3.40.50.10140">
    <property type="entry name" value="Toll/interleukin-1 receptor homology (TIR) domain"/>
    <property type="match status" value="1"/>
</dbReference>
<dbReference type="Pfam" id="PF01582">
    <property type="entry name" value="TIR"/>
    <property type="match status" value="1"/>
</dbReference>
<dbReference type="EMBL" id="CAKMRJ010005412">
    <property type="protein sequence ID" value="CAH1440884.1"/>
    <property type="molecule type" value="Genomic_DNA"/>
</dbReference>
<gene>
    <name evidence="3" type="ORF">LVIROSA_LOCUS26989</name>
</gene>
<keyword evidence="4" id="KW-1185">Reference proteome</keyword>
<dbReference type="InterPro" id="IPR035897">
    <property type="entry name" value="Toll_tir_struct_dom_sf"/>
</dbReference>
<dbReference type="InterPro" id="IPR000157">
    <property type="entry name" value="TIR_dom"/>
</dbReference>
<dbReference type="PANTHER" id="PTHR32009">
    <property type="entry name" value="TMV RESISTANCE PROTEIN N-LIKE"/>
    <property type="match status" value="1"/>
</dbReference>
<evidence type="ECO:0000259" key="2">
    <source>
        <dbReference type="PROSITE" id="PS50104"/>
    </source>
</evidence>
<comment type="caution">
    <text evidence="3">The sequence shown here is derived from an EMBL/GenBank/DDBJ whole genome shotgun (WGS) entry which is preliminary data.</text>
</comment>
<keyword evidence="1" id="KW-0520">NAD</keyword>
<dbReference type="PROSITE" id="PS50104">
    <property type="entry name" value="TIR"/>
    <property type="match status" value="1"/>
</dbReference>
<dbReference type="AlphaFoldDB" id="A0AAU9NSU8"/>
<accession>A0AAU9NSU8</accession>
<evidence type="ECO:0000313" key="4">
    <source>
        <dbReference type="Proteomes" id="UP001157418"/>
    </source>
</evidence>
<feature type="domain" description="TIR" evidence="2">
    <location>
        <begin position="20"/>
        <end position="196"/>
    </location>
</feature>
<evidence type="ECO:0000256" key="1">
    <source>
        <dbReference type="ARBA" id="ARBA00023027"/>
    </source>
</evidence>
<dbReference type="GO" id="GO:0007165">
    <property type="term" value="P:signal transduction"/>
    <property type="evidence" value="ECO:0007669"/>
    <property type="project" value="InterPro"/>
</dbReference>
<name>A0AAU9NSU8_9ASTR</name>
<reference evidence="3 4" key="1">
    <citation type="submission" date="2022-01" db="EMBL/GenBank/DDBJ databases">
        <authorList>
            <person name="Xiong W."/>
            <person name="Schranz E."/>
        </authorList>
    </citation>
    <scope>NUCLEOTIDE SEQUENCE [LARGE SCALE GENOMIC DNA]</scope>
</reference>
<organism evidence="3 4">
    <name type="scientific">Lactuca virosa</name>
    <dbReference type="NCBI Taxonomy" id="75947"/>
    <lineage>
        <taxon>Eukaryota</taxon>
        <taxon>Viridiplantae</taxon>
        <taxon>Streptophyta</taxon>
        <taxon>Embryophyta</taxon>
        <taxon>Tracheophyta</taxon>
        <taxon>Spermatophyta</taxon>
        <taxon>Magnoliopsida</taxon>
        <taxon>eudicotyledons</taxon>
        <taxon>Gunneridae</taxon>
        <taxon>Pentapetalae</taxon>
        <taxon>asterids</taxon>
        <taxon>campanulids</taxon>
        <taxon>Asterales</taxon>
        <taxon>Asteraceae</taxon>
        <taxon>Cichorioideae</taxon>
        <taxon>Cichorieae</taxon>
        <taxon>Lactucinae</taxon>
        <taxon>Lactuca</taxon>
    </lineage>
</organism>
<dbReference type="SUPFAM" id="SSF52200">
    <property type="entry name" value="Toll/Interleukin receptor TIR domain"/>
    <property type="match status" value="1"/>
</dbReference>
<dbReference type="PANTHER" id="PTHR32009:SF133">
    <property type="entry name" value="TIR DOMAIN-CONTAINING PROTEIN"/>
    <property type="match status" value="1"/>
</dbReference>
<dbReference type="SMART" id="SM00255">
    <property type="entry name" value="TIR"/>
    <property type="match status" value="1"/>
</dbReference>
<dbReference type="Proteomes" id="UP001157418">
    <property type="component" value="Unassembled WGS sequence"/>
</dbReference>
<sequence length="266" mass="30628">MVILSDTEGGSSSSSPVDGHMYDVLLTFNGTDSRYSFPDHLYKALWAAKITTRFDNKQFQIGARLKLESETLTKTYRVSLILLSENYANSRWCLEELVLILEQCSTSNHTVLPIYYYVEPSDVREQQGSFGDAMARYRQEMEGETDANKKSQLAEKIEQWNKALKEVADLRGLHVKGGRLETEIIQDIVRDVNHILRRSIRSPLPLDLRFHPEMEQPNHHEIPLQAIQNSVAYQCLQETREERPTIGEVAFQLKEAMKIQLEDEIL</sequence>
<evidence type="ECO:0000313" key="3">
    <source>
        <dbReference type="EMBL" id="CAH1440884.1"/>
    </source>
</evidence>